<evidence type="ECO:0000313" key="2">
    <source>
        <dbReference type="Proteomes" id="UP000295611"/>
    </source>
</evidence>
<evidence type="ECO:0000313" key="1">
    <source>
        <dbReference type="EMBL" id="TDR79733.1"/>
    </source>
</evidence>
<organism evidence="1 2">
    <name type="scientific">Paludibacterium purpuratum</name>
    <dbReference type="NCBI Taxonomy" id="1144873"/>
    <lineage>
        <taxon>Bacteria</taxon>
        <taxon>Pseudomonadati</taxon>
        <taxon>Pseudomonadota</taxon>
        <taxon>Betaproteobacteria</taxon>
        <taxon>Neisseriales</taxon>
        <taxon>Chromobacteriaceae</taxon>
        <taxon>Paludibacterium</taxon>
    </lineage>
</organism>
<dbReference type="Proteomes" id="UP000295611">
    <property type="component" value="Unassembled WGS sequence"/>
</dbReference>
<protein>
    <submittedName>
        <fullName evidence="1">Uncharacterized protein</fullName>
    </submittedName>
</protein>
<accession>A0A4R7B5Q0</accession>
<dbReference type="PROSITE" id="PS51257">
    <property type="entry name" value="PROKAR_LIPOPROTEIN"/>
    <property type="match status" value="1"/>
</dbReference>
<comment type="caution">
    <text evidence="1">The sequence shown here is derived from an EMBL/GenBank/DDBJ whole genome shotgun (WGS) entry which is preliminary data.</text>
</comment>
<dbReference type="AlphaFoldDB" id="A0A4R7B5Q0"/>
<sequence>MKSGWVVLKRFCLASFALILVLSCSGCMFTRYVISSPDTGPVYDHTETKKIEDLGTDVMLGFGKPDNAQLQKQYPNALIVVGQKHNYVVTRGGEEIMALLARLDTKLIMLNAVTATSESPIYLRFDKAAPEGIFQANLFVSYRKSFDQLTPAEQEVFQRSRDNEFNPLNSDDEYFPAKFIELDGFVAPPAKNLSDLRQRFKQQRVLSLIRVEYKDVMRGSPYDKYNAVPFTLIIDALTLPMQVGMLFDTPANDKTTTAVKTPQPTK</sequence>
<name>A0A4R7B5Q0_9NEIS</name>
<proteinExistence type="predicted"/>
<dbReference type="EMBL" id="SNZP01000007">
    <property type="protein sequence ID" value="TDR79733.1"/>
    <property type="molecule type" value="Genomic_DNA"/>
</dbReference>
<gene>
    <name evidence="1" type="ORF">DFP86_10797</name>
</gene>
<reference evidence="1 2" key="1">
    <citation type="submission" date="2019-03" db="EMBL/GenBank/DDBJ databases">
        <title>Genomic Encyclopedia of Type Strains, Phase III (KMG-III): the genomes of soil and plant-associated and newly described type strains.</title>
        <authorList>
            <person name="Whitman W."/>
        </authorList>
    </citation>
    <scope>NUCLEOTIDE SEQUENCE [LARGE SCALE GENOMIC DNA]</scope>
    <source>
        <strain evidence="1 2">CECT 8976</strain>
    </source>
</reference>
<keyword evidence="2" id="KW-1185">Reference proteome</keyword>